<accession>A0A1Y5SL81</accession>
<sequence length="153" mass="17562">MPKMPLWKWIDIPPVWLLAHLLGAWQIRQLSLPGFGGPWADFAGGLLVGGGLILMGLALIELRKGQTTPIPHQQADHLVQTGIYRRSRNPIYLGDALLLTGVILYWGVAPALLLVPLFVTIITRRFILPEEDALRRKFRKEFFRYTQRTRRWI</sequence>
<keyword evidence="7" id="KW-1185">Reference proteome</keyword>
<dbReference type="PANTHER" id="PTHR12714:SF24">
    <property type="entry name" value="SLR1182 PROTEIN"/>
    <property type="match status" value="1"/>
</dbReference>
<comment type="subcellular location">
    <subcellularLocation>
        <location evidence="1">Endomembrane system</location>
        <topology evidence="1">Multi-pass membrane protein</topology>
    </subcellularLocation>
</comment>
<keyword evidence="2 5" id="KW-0812">Transmembrane</keyword>
<dbReference type="InterPro" id="IPR007318">
    <property type="entry name" value="Phopholipid_MeTrfase"/>
</dbReference>
<evidence type="ECO:0000313" key="6">
    <source>
        <dbReference type="EMBL" id="SLN40409.1"/>
    </source>
</evidence>
<dbReference type="Gene3D" id="1.20.120.1630">
    <property type="match status" value="1"/>
</dbReference>
<gene>
    <name evidence="6" type="ORF">ROA7023_01576</name>
</gene>
<evidence type="ECO:0000256" key="4">
    <source>
        <dbReference type="ARBA" id="ARBA00023136"/>
    </source>
</evidence>
<dbReference type="Pfam" id="PF04191">
    <property type="entry name" value="PEMT"/>
    <property type="match status" value="1"/>
</dbReference>
<name>A0A1Y5SL81_9RHOB</name>
<protein>
    <recommendedName>
        <fullName evidence="8">Isoprenylcysteine carboxyl methyltransferase (ICMT) family protein</fullName>
    </recommendedName>
</protein>
<dbReference type="EMBL" id="FWFZ01000006">
    <property type="protein sequence ID" value="SLN40409.1"/>
    <property type="molecule type" value="Genomic_DNA"/>
</dbReference>
<dbReference type="PANTHER" id="PTHR12714">
    <property type="entry name" value="PROTEIN-S ISOPRENYLCYSTEINE O-METHYLTRANSFERASE"/>
    <property type="match status" value="1"/>
</dbReference>
<evidence type="ECO:0008006" key="8">
    <source>
        <dbReference type="Google" id="ProtNLM"/>
    </source>
</evidence>
<organism evidence="6 7">
    <name type="scientific">Roseisalinus antarcticus</name>
    <dbReference type="NCBI Taxonomy" id="254357"/>
    <lineage>
        <taxon>Bacteria</taxon>
        <taxon>Pseudomonadati</taxon>
        <taxon>Pseudomonadota</taxon>
        <taxon>Alphaproteobacteria</taxon>
        <taxon>Rhodobacterales</taxon>
        <taxon>Roseobacteraceae</taxon>
        <taxon>Roseisalinus</taxon>
    </lineage>
</organism>
<proteinExistence type="predicted"/>
<dbReference type="GO" id="GO:0012505">
    <property type="term" value="C:endomembrane system"/>
    <property type="evidence" value="ECO:0007669"/>
    <property type="project" value="UniProtKB-SubCell"/>
</dbReference>
<feature type="transmembrane region" description="Helical" evidence="5">
    <location>
        <begin position="39"/>
        <end position="60"/>
    </location>
</feature>
<dbReference type="GO" id="GO:0016740">
    <property type="term" value="F:transferase activity"/>
    <property type="evidence" value="ECO:0007669"/>
    <property type="project" value="UniProtKB-ARBA"/>
</dbReference>
<evidence type="ECO:0000256" key="2">
    <source>
        <dbReference type="ARBA" id="ARBA00022692"/>
    </source>
</evidence>
<feature type="transmembrane region" description="Helical" evidence="5">
    <location>
        <begin position="103"/>
        <end position="127"/>
    </location>
</feature>
<dbReference type="Proteomes" id="UP000193900">
    <property type="component" value="Unassembled WGS sequence"/>
</dbReference>
<evidence type="ECO:0000256" key="3">
    <source>
        <dbReference type="ARBA" id="ARBA00022989"/>
    </source>
</evidence>
<evidence type="ECO:0000313" key="7">
    <source>
        <dbReference type="Proteomes" id="UP000193900"/>
    </source>
</evidence>
<dbReference type="RefSeq" id="WP_234992087.1">
    <property type="nucleotide sequence ID" value="NZ_FWFZ01000006.1"/>
</dbReference>
<keyword evidence="3 5" id="KW-1133">Transmembrane helix</keyword>
<evidence type="ECO:0000256" key="1">
    <source>
        <dbReference type="ARBA" id="ARBA00004127"/>
    </source>
</evidence>
<keyword evidence="4 5" id="KW-0472">Membrane</keyword>
<dbReference type="AlphaFoldDB" id="A0A1Y5SL81"/>
<reference evidence="6 7" key="1">
    <citation type="submission" date="2017-03" db="EMBL/GenBank/DDBJ databases">
        <authorList>
            <person name="Afonso C.L."/>
            <person name="Miller P.J."/>
            <person name="Scott M.A."/>
            <person name="Spackman E."/>
            <person name="Goraichik I."/>
            <person name="Dimitrov K.M."/>
            <person name="Suarez D.L."/>
            <person name="Swayne D.E."/>
        </authorList>
    </citation>
    <scope>NUCLEOTIDE SEQUENCE [LARGE SCALE GENOMIC DNA]</scope>
    <source>
        <strain evidence="6 7">CECT 7023</strain>
    </source>
</reference>
<evidence type="ECO:0000256" key="5">
    <source>
        <dbReference type="SAM" id="Phobius"/>
    </source>
</evidence>